<evidence type="ECO:0000256" key="5">
    <source>
        <dbReference type="PROSITE-ProRule" id="PRU01248"/>
    </source>
</evidence>
<dbReference type="EMBL" id="CP022358">
    <property type="protein sequence ID" value="ASK68482.1"/>
    <property type="molecule type" value="Genomic_DNA"/>
</dbReference>
<gene>
    <name evidence="8" type="ORF">CF168_06130</name>
</gene>
<dbReference type="KEGG" id="sbj:CF168_06130"/>
<dbReference type="InterPro" id="IPR053876">
    <property type="entry name" value="Phage_int_M"/>
</dbReference>
<keyword evidence="3 5" id="KW-0238">DNA-binding</keyword>
<evidence type="ECO:0000256" key="1">
    <source>
        <dbReference type="ARBA" id="ARBA00008857"/>
    </source>
</evidence>
<name>A0A220UKS0_9GAMM</name>
<evidence type="ECO:0000313" key="8">
    <source>
        <dbReference type="EMBL" id="ASK68482.1"/>
    </source>
</evidence>
<dbReference type="GO" id="GO:0006310">
    <property type="term" value="P:DNA recombination"/>
    <property type="evidence" value="ECO:0007669"/>
    <property type="project" value="UniProtKB-KW"/>
</dbReference>
<dbReference type="GO" id="GO:0015074">
    <property type="term" value="P:DNA integration"/>
    <property type="evidence" value="ECO:0007669"/>
    <property type="project" value="UniProtKB-KW"/>
</dbReference>
<dbReference type="Gene3D" id="1.10.150.130">
    <property type="match status" value="1"/>
</dbReference>
<feature type="domain" description="Core-binding (CB)" evidence="7">
    <location>
        <begin position="105"/>
        <end position="186"/>
    </location>
</feature>
<sequence>MARLAKPLSDTEIKTAKPKDKEYNLADGGGLQIRIKPNGSKLWLLNYSHPITKKRQNLSLGSYPDISLLSARKLAQEARTLIAHGTDPKAHREAQIAAKAAIIEHTFGKIAAEWFERKKDEVTEDHAAATWRSFKLHLLPSLNDIPISQITAPMVIEFLRPIEAKGNLETVKRLTQRLNEVMIYAVNTGLIHANPLSGIKAIFKKPRKEHLAALKPDELPELMQAIANASIKKVTRFLIEWQLHTMTRPNEAAAARWDEINFDERIWLIPAARMKMRRDHQIPLTEQTLALLEAIKPISGHREYIFPADRDPKTHSNVQTANAALKRMGLKDRTTAHGFRSLASTTLNEQGFDPDVIEAALAHTDKNQVRSAYNRSIYLERRREMMAWWSNYIVEAAKGNVSLAHNARNLRLVAQ</sequence>
<keyword evidence="4" id="KW-0233">DNA recombination</keyword>
<dbReference type="RefSeq" id="WP_089067319.1">
    <property type="nucleotide sequence ID" value="NZ_CP022358.1"/>
</dbReference>
<dbReference type="InterPro" id="IPR038488">
    <property type="entry name" value="Integrase_DNA-bd_sf"/>
</dbReference>
<keyword evidence="2" id="KW-0229">DNA integration</keyword>
<dbReference type="Gene3D" id="1.10.443.10">
    <property type="entry name" value="Intergrase catalytic core"/>
    <property type="match status" value="1"/>
</dbReference>
<dbReference type="NCBIfam" id="NF007246">
    <property type="entry name" value="PRK09692.1"/>
    <property type="match status" value="1"/>
</dbReference>
<dbReference type="InterPro" id="IPR013762">
    <property type="entry name" value="Integrase-like_cat_sf"/>
</dbReference>
<evidence type="ECO:0000256" key="3">
    <source>
        <dbReference type="ARBA" id="ARBA00023125"/>
    </source>
</evidence>
<dbReference type="Pfam" id="PF22022">
    <property type="entry name" value="Phage_int_M"/>
    <property type="match status" value="1"/>
</dbReference>
<evidence type="ECO:0000256" key="4">
    <source>
        <dbReference type="ARBA" id="ARBA00023172"/>
    </source>
</evidence>
<dbReference type="InterPro" id="IPR011010">
    <property type="entry name" value="DNA_brk_join_enz"/>
</dbReference>
<feature type="domain" description="Tyr recombinase" evidence="6">
    <location>
        <begin position="209"/>
        <end position="387"/>
    </location>
</feature>
<dbReference type="PROSITE" id="PS51898">
    <property type="entry name" value="TYR_RECOMBINASE"/>
    <property type="match status" value="1"/>
</dbReference>
<dbReference type="PANTHER" id="PTHR30629:SF6">
    <property type="entry name" value="PROPHAGE INTEGRASE INTA-RELATED"/>
    <property type="match status" value="1"/>
</dbReference>
<proteinExistence type="inferred from homology"/>
<protein>
    <submittedName>
        <fullName evidence="8">Integrase</fullName>
    </submittedName>
</protein>
<dbReference type="Gene3D" id="3.30.160.390">
    <property type="entry name" value="Integrase, DNA-binding domain"/>
    <property type="match status" value="1"/>
</dbReference>
<dbReference type="Proteomes" id="UP000198367">
    <property type="component" value="Chromosome"/>
</dbReference>
<dbReference type="InterPro" id="IPR050808">
    <property type="entry name" value="Phage_Integrase"/>
</dbReference>
<comment type="similarity">
    <text evidence="1">Belongs to the 'phage' integrase family.</text>
</comment>
<dbReference type="Pfam" id="PF00589">
    <property type="entry name" value="Phage_integrase"/>
    <property type="match status" value="1"/>
</dbReference>
<dbReference type="InterPro" id="IPR010998">
    <property type="entry name" value="Integrase_recombinase_N"/>
</dbReference>
<evidence type="ECO:0000256" key="2">
    <source>
        <dbReference type="ARBA" id="ARBA00022908"/>
    </source>
</evidence>
<evidence type="ECO:0000259" key="6">
    <source>
        <dbReference type="PROSITE" id="PS51898"/>
    </source>
</evidence>
<dbReference type="GO" id="GO:0003677">
    <property type="term" value="F:DNA binding"/>
    <property type="evidence" value="ECO:0007669"/>
    <property type="project" value="UniProtKB-UniRule"/>
</dbReference>
<keyword evidence="9" id="KW-1185">Reference proteome</keyword>
<dbReference type="Pfam" id="PF13356">
    <property type="entry name" value="Arm-DNA-bind_3"/>
    <property type="match status" value="1"/>
</dbReference>
<evidence type="ECO:0000259" key="7">
    <source>
        <dbReference type="PROSITE" id="PS51900"/>
    </source>
</evidence>
<reference evidence="8 9" key="1">
    <citation type="submission" date="2017-07" db="EMBL/GenBank/DDBJ databases">
        <title>Phenotypical and genomic characterization of a clinical isolate of Shewanella bicestrii sp. nov. producing an extended-spectrum beta-lactamase and a new oxacillinase variant.</title>
        <authorList>
            <person name="Jousset A.B."/>
            <person name="Bonnin R.A."/>
            <person name="Girlich D."/>
            <person name="Dabos L."/>
            <person name="Potron A."/>
            <person name="Dortet L."/>
            <person name="Glaser P."/>
            <person name="Naas T."/>
        </authorList>
    </citation>
    <scope>NUCLEOTIDE SEQUENCE [LARGE SCALE GENOMIC DNA]</scope>
    <source>
        <strain evidence="8 9">JAB-1</strain>
    </source>
</reference>
<dbReference type="PROSITE" id="PS51900">
    <property type="entry name" value="CB"/>
    <property type="match status" value="1"/>
</dbReference>
<dbReference type="SUPFAM" id="SSF56349">
    <property type="entry name" value="DNA breaking-rejoining enzymes"/>
    <property type="match status" value="1"/>
</dbReference>
<dbReference type="InterPro" id="IPR002104">
    <property type="entry name" value="Integrase_catalytic"/>
</dbReference>
<dbReference type="AlphaFoldDB" id="A0A220UKS0"/>
<dbReference type="CDD" id="cd00801">
    <property type="entry name" value="INT_P4_C"/>
    <property type="match status" value="1"/>
</dbReference>
<dbReference type="PANTHER" id="PTHR30629">
    <property type="entry name" value="PROPHAGE INTEGRASE"/>
    <property type="match status" value="1"/>
</dbReference>
<accession>A0A220UKS0</accession>
<dbReference type="InterPro" id="IPR044068">
    <property type="entry name" value="CB"/>
</dbReference>
<organism evidence="8 9">
    <name type="scientific">Shewanella bicestrii</name>
    <dbReference type="NCBI Taxonomy" id="2018305"/>
    <lineage>
        <taxon>Bacteria</taxon>
        <taxon>Pseudomonadati</taxon>
        <taxon>Pseudomonadota</taxon>
        <taxon>Gammaproteobacteria</taxon>
        <taxon>Alteromonadales</taxon>
        <taxon>Shewanellaceae</taxon>
        <taxon>Shewanella</taxon>
    </lineage>
</organism>
<evidence type="ECO:0000313" key="9">
    <source>
        <dbReference type="Proteomes" id="UP000198367"/>
    </source>
</evidence>
<dbReference type="InterPro" id="IPR025166">
    <property type="entry name" value="Integrase_DNA_bind_dom"/>
</dbReference>